<evidence type="ECO:0000259" key="5">
    <source>
        <dbReference type="PROSITE" id="PS50893"/>
    </source>
</evidence>
<proteinExistence type="inferred from homology"/>
<evidence type="ECO:0000256" key="1">
    <source>
        <dbReference type="ARBA" id="ARBA00005417"/>
    </source>
</evidence>
<dbReference type="InterPro" id="IPR027417">
    <property type="entry name" value="P-loop_NTPase"/>
</dbReference>
<dbReference type="GO" id="GO:0016887">
    <property type="term" value="F:ATP hydrolysis activity"/>
    <property type="evidence" value="ECO:0007669"/>
    <property type="project" value="InterPro"/>
</dbReference>
<dbReference type="EMBL" id="QFGA01000001">
    <property type="protein sequence ID" value="TEB07362.1"/>
    <property type="molecule type" value="Genomic_DNA"/>
</dbReference>
<accession>A0A4Y7RF76</accession>
<dbReference type="PANTHER" id="PTHR43117">
    <property type="entry name" value="OSMOPROTECTANT IMPORT ATP-BINDING PROTEIN OSMV"/>
    <property type="match status" value="1"/>
</dbReference>
<evidence type="ECO:0000256" key="3">
    <source>
        <dbReference type="ARBA" id="ARBA00022741"/>
    </source>
</evidence>
<name>A0A4Y7RF76_9FIRM</name>
<organism evidence="6 7">
    <name type="scientific">Pelotomaculum schinkii</name>
    <dbReference type="NCBI Taxonomy" id="78350"/>
    <lineage>
        <taxon>Bacteria</taxon>
        <taxon>Bacillati</taxon>
        <taxon>Bacillota</taxon>
        <taxon>Clostridia</taxon>
        <taxon>Eubacteriales</taxon>
        <taxon>Desulfotomaculaceae</taxon>
        <taxon>Pelotomaculum</taxon>
    </lineage>
</organism>
<keyword evidence="7" id="KW-1185">Reference proteome</keyword>
<comment type="caution">
    <text evidence="6">The sequence shown here is derived from an EMBL/GenBank/DDBJ whole genome shotgun (WGS) entry which is preliminary data.</text>
</comment>
<gene>
    <name evidence="6" type="primary">ugpC</name>
    <name evidence="6" type="ORF">Psch_00913</name>
</gene>
<protein>
    <submittedName>
        <fullName evidence="6">sn-glycerol-3-phosphate import ATP-binding protein UgpC</fullName>
        <ecNumber evidence="6">3.6.3.20</ecNumber>
    </submittedName>
</protein>
<evidence type="ECO:0000313" key="6">
    <source>
        <dbReference type="EMBL" id="TEB07362.1"/>
    </source>
</evidence>
<dbReference type="PROSITE" id="PS50893">
    <property type="entry name" value="ABC_TRANSPORTER_2"/>
    <property type="match status" value="1"/>
</dbReference>
<keyword evidence="4 6" id="KW-0067">ATP-binding</keyword>
<dbReference type="SMART" id="SM00382">
    <property type="entry name" value="AAA"/>
    <property type="match status" value="1"/>
</dbReference>
<dbReference type="Proteomes" id="UP000298324">
    <property type="component" value="Unassembled WGS sequence"/>
</dbReference>
<dbReference type="SUPFAM" id="SSF52540">
    <property type="entry name" value="P-loop containing nucleoside triphosphate hydrolases"/>
    <property type="match status" value="1"/>
</dbReference>
<reference evidence="6 7" key="1">
    <citation type="journal article" date="2018" name="Environ. Microbiol.">
        <title>Novel energy conservation strategies and behaviour of Pelotomaculum schinkii driving syntrophic propionate catabolism.</title>
        <authorList>
            <person name="Hidalgo-Ahumada C.A.P."/>
            <person name="Nobu M.K."/>
            <person name="Narihiro T."/>
            <person name="Tamaki H."/>
            <person name="Liu W.T."/>
            <person name="Kamagata Y."/>
            <person name="Stams A.J.M."/>
            <person name="Imachi H."/>
            <person name="Sousa D.Z."/>
        </authorList>
    </citation>
    <scope>NUCLEOTIDE SEQUENCE [LARGE SCALE GENOMIC DNA]</scope>
    <source>
        <strain evidence="6 7">HH</strain>
    </source>
</reference>
<evidence type="ECO:0000256" key="2">
    <source>
        <dbReference type="ARBA" id="ARBA00022448"/>
    </source>
</evidence>
<feature type="domain" description="ABC transporter" evidence="5">
    <location>
        <begin position="2"/>
        <end position="234"/>
    </location>
</feature>
<dbReference type="PANTHER" id="PTHR43117:SF4">
    <property type="entry name" value="OSMOPROTECTANT IMPORT ATP-BINDING PROTEIN OSMV"/>
    <property type="match status" value="1"/>
</dbReference>
<dbReference type="InterPro" id="IPR003439">
    <property type="entry name" value="ABC_transporter-like_ATP-bd"/>
</dbReference>
<dbReference type="GO" id="GO:0005524">
    <property type="term" value="F:ATP binding"/>
    <property type="evidence" value="ECO:0007669"/>
    <property type="project" value="UniProtKB-KW"/>
</dbReference>
<sequence>MINEITILPGLDKRGLREKFDQITLAAGETISIVGPTGSGKTAFITDIELLAQGDTSTKRRLLVNGQVPGDDVRSNPSLKPIAMITQNTKCFADVSTEEFLGIHARARGIHDHMVVYETIDLANKFTGEKIEKDSRVTVLSGGQTRSLLVADAMLIGAAPVILLDEIENAGIFKREVVRMIQDTGKIVVFVTHDPVIALLTQKRIIMENGAVKRIIHRSDLEVKAAHNLLELDDRVDIIREKLRAGKMITKELIAVNFA</sequence>
<dbReference type="Gene3D" id="3.40.50.300">
    <property type="entry name" value="P-loop containing nucleotide triphosphate hydrolases"/>
    <property type="match status" value="1"/>
</dbReference>
<dbReference type="EC" id="3.6.3.20" evidence="6"/>
<dbReference type="RefSeq" id="WP_206663721.1">
    <property type="nucleotide sequence ID" value="NZ_QFGA01000001.1"/>
</dbReference>
<dbReference type="InterPro" id="IPR003593">
    <property type="entry name" value="AAA+_ATPase"/>
</dbReference>
<dbReference type="Pfam" id="PF00005">
    <property type="entry name" value="ABC_tran"/>
    <property type="match status" value="1"/>
</dbReference>
<keyword evidence="2" id="KW-0813">Transport</keyword>
<dbReference type="AlphaFoldDB" id="A0A4Y7RF76"/>
<comment type="similarity">
    <text evidence="1">Belongs to the ABC transporter superfamily.</text>
</comment>
<keyword evidence="3" id="KW-0547">Nucleotide-binding</keyword>
<evidence type="ECO:0000313" key="7">
    <source>
        <dbReference type="Proteomes" id="UP000298324"/>
    </source>
</evidence>
<evidence type="ECO:0000256" key="4">
    <source>
        <dbReference type="ARBA" id="ARBA00022840"/>
    </source>
</evidence>
<keyword evidence="6" id="KW-0378">Hydrolase</keyword>